<dbReference type="EC" id="6.3.2.17" evidence="7"/>
<dbReference type="GO" id="GO:0005739">
    <property type="term" value="C:mitochondrion"/>
    <property type="evidence" value="ECO:0007669"/>
    <property type="project" value="TreeGrafter"/>
</dbReference>
<evidence type="ECO:0000256" key="2">
    <source>
        <dbReference type="ARBA" id="ARBA00022598"/>
    </source>
</evidence>
<dbReference type="GO" id="GO:0005829">
    <property type="term" value="C:cytosol"/>
    <property type="evidence" value="ECO:0007669"/>
    <property type="project" value="TreeGrafter"/>
</dbReference>
<evidence type="ECO:0000256" key="5">
    <source>
        <dbReference type="ARBA" id="ARBA00022840"/>
    </source>
</evidence>
<proteinExistence type="inferred from homology"/>
<keyword evidence="6" id="KW-0460">Magnesium</keyword>
<evidence type="ECO:0000313" key="7">
    <source>
        <dbReference type="EMBL" id="RAQ99040.1"/>
    </source>
</evidence>
<dbReference type="SUPFAM" id="SSF53623">
    <property type="entry name" value="MurD-like peptide ligases, catalytic domain"/>
    <property type="match status" value="1"/>
</dbReference>
<protein>
    <submittedName>
        <fullName evidence="7">Folylpolyglutamate synthase</fullName>
        <ecNumber evidence="7">6.3.2.17</ecNumber>
    </submittedName>
</protein>
<keyword evidence="8" id="KW-1185">Reference proteome</keyword>
<keyword evidence="4" id="KW-0547">Nucleotide-binding</keyword>
<evidence type="ECO:0000256" key="1">
    <source>
        <dbReference type="ARBA" id="ARBA00008276"/>
    </source>
</evidence>
<dbReference type="InterPro" id="IPR036565">
    <property type="entry name" value="Mur-like_cat_sf"/>
</dbReference>
<dbReference type="PANTHER" id="PTHR11136">
    <property type="entry name" value="FOLYLPOLYGLUTAMATE SYNTHASE-RELATED"/>
    <property type="match status" value="1"/>
</dbReference>
<dbReference type="GO" id="GO:0004326">
    <property type="term" value="F:tetrahydrofolylpolyglutamate synthase activity"/>
    <property type="evidence" value="ECO:0007669"/>
    <property type="project" value="UniProtKB-EC"/>
</dbReference>
<gene>
    <name evidence="7" type="ORF">DDE83_009209</name>
</gene>
<dbReference type="UniPathway" id="UPA00850"/>
<keyword evidence="3" id="KW-0479">Metal-binding</keyword>
<organism evidence="7 8">
    <name type="scientific">Stemphylium lycopersici</name>
    <name type="common">Tomato gray leaf spot disease fungus</name>
    <name type="synonym">Thyrospora lycopersici</name>
    <dbReference type="NCBI Taxonomy" id="183478"/>
    <lineage>
        <taxon>Eukaryota</taxon>
        <taxon>Fungi</taxon>
        <taxon>Dikarya</taxon>
        <taxon>Ascomycota</taxon>
        <taxon>Pezizomycotina</taxon>
        <taxon>Dothideomycetes</taxon>
        <taxon>Pleosporomycetidae</taxon>
        <taxon>Pleosporales</taxon>
        <taxon>Pleosporineae</taxon>
        <taxon>Pleosporaceae</taxon>
        <taxon>Stemphylium</taxon>
    </lineage>
</organism>
<dbReference type="AlphaFoldDB" id="A0A364MS20"/>
<dbReference type="PANTHER" id="PTHR11136:SF0">
    <property type="entry name" value="DIHYDROFOLATE SYNTHETASE-RELATED"/>
    <property type="match status" value="1"/>
</dbReference>
<sequence length="430" mass="47392">MAKIHQGLERIAVLLRNVNFPWRAIHVAGTDGKGSICHYASSLLEGRGLKVGKFTSLHLVDRWDCISINGKPTEEKTFREVEKHFLNINARRQIDASPFEILTATAFTIFNDANVDVGVVEVGMGGRLDSTNILDNQAISVISKIARDHESFLGTILEEIALHKAGILRPNVPYLINSANEAGAINVIKDYATEIGAGPYLSTRSSNLENKLYGSPEWDRIRRAMASFQEENMEMAAVAVMQILASMEQAVEPADIAKSLLANVKVQHHGRLEKIRVPPIFRDPAERRDHILVDGAHNPDAAIALDDFVRNNLRLGNTPSKDRPQSGWPVTWVLAMTEGKDAREYLAKLLKPGDKIVATTFGPVDGMPWVKPMDPKKLLEIAKYVEPQITGVHVPILGALRALSVAKYMSQQLAPWAPTDLSTIKPNTSA</sequence>
<dbReference type="GO" id="GO:0008841">
    <property type="term" value="F:dihydrofolate synthase activity"/>
    <property type="evidence" value="ECO:0007669"/>
    <property type="project" value="TreeGrafter"/>
</dbReference>
<dbReference type="InterPro" id="IPR018109">
    <property type="entry name" value="Folylpolyglutamate_synth_CS"/>
</dbReference>
<accession>A0A364MS20</accession>
<dbReference type="InterPro" id="IPR001645">
    <property type="entry name" value="Folylpolyglutamate_synth"/>
</dbReference>
<dbReference type="InterPro" id="IPR036615">
    <property type="entry name" value="Mur_ligase_C_dom_sf"/>
</dbReference>
<dbReference type="SUPFAM" id="SSF53244">
    <property type="entry name" value="MurD-like peptide ligases, peptide-binding domain"/>
    <property type="match status" value="1"/>
</dbReference>
<evidence type="ECO:0000256" key="4">
    <source>
        <dbReference type="ARBA" id="ARBA00022741"/>
    </source>
</evidence>
<dbReference type="STRING" id="183478.A0A364MS20"/>
<name>A0A364MS20_STELY</name>
<keyword evidence="5" id="KW-0067">ATP-binding</keyword>
<reference evidence="8" key="1">
    <citation type="submission" date="2018-05" db="EMBL/GenBank/DDBJ databases">
        <title>Draft genome sequence of Stemphylium lycopersici strain CIDEFI 213.</title>
        <authorList>
            <person name="Medina R."/>
            <person name="Franco M.E.E."/>
            <person name="Lucentini C.G."/>
            <person name="Saparrat M.C.N."/>
            <person name="Balatti P.A."/>
        </authorList>
    </citation>
    <scope>NUCLEOTIDE SEQUENCE [LARGE SCALE GENOMIC DNA]</scope>
    <source>
        <strain evidence="8">CIDEFI 213</strain>
    </source>
</reference>
<keyword evidence="2 7" id="KW-0436">Ligase</keyword>
<dbReference type="Gene3D" id="3.90.190.20">
    <property type="entry name" value="Mur ligase, C-terminal domain"/>
    <property type="match status" value="1"/>
</dbReference>
<dbReference type="EMBL" id="QGDH01000625">
    <property type="protein sequence ID" value="RAQ99040.1"/>
    <property type="molecule type" value="Genomic_DNA"/>
</dbReference>
<dbReference type="PROSITE" id="PS01012">
    <property type="entry name" value="FOLYLPOLYGLU_SYNT_2"/>
    <property type="match status" value="1"/>
</dbReference>
<evidence type="ECO:0000256" key="3">
    <source>
        <dbReference type="ARBA" id="ARBA00022723"/>
    </source>
</evidence>
<evidence type="ECO:0000313" key="8">
    <source>
        <dbReference type="Proteomes" id="UP000249619"/>
    </source>
</evidence>
<evidence type="ECO:0000256" key="6">
    <source>
        <dbReference type="ARBA" id="ARBA00022842"/>
    </source>
</evidence>
<comment type="similarity">
    <text evidence="1">Belongs to the folylpolyglutamate synthase family.</text>
</comment>
<dbReference type="GO" id="GO:0046872">
    <property type="term" value="F:metal ion binding"/>
    <property type="evidence" value="ECO:0007669"/>
    <property type="project" value="UniProtKB-KW"/>
</dbReference>
<dbReference type="GO" id="GO:0005524">
    <property type="term" value="F:ATP binding"/>
    <property type="evidence" value="ECO:0007669"/>
    <property type="project" value="UniProtKB-KW"/>
</dbReference>
<dbReference type="Gene3D" id="3.40.1190.10">
    <property type="entry name" value="Mur-like, catalytic domain"/>
    <property type="match status" value="1"/>
</dbReference>
<dbReference type="Proteomes" id="UP000249619">
    <property type="component" value="Unassembled WGS sequence"/>
</dbReference>
<dbReference type="NCBIfam" id="TIGR01499">
    <property type="entry name" value="folC"/>
    <property type="match status" value="1"/>
</dbReference>
<comment type="caution">
    <text evidence="7">The sequence shown here is derived from an EMBL/GenBank/DDBJ whole genome shotgun (WGS) entry which is preliminary data.</text>
</comment>